<feature type="compositionally biased region" description="Low complexity" evidence="7">
    <location>
        <begin position="127"/>
        <end position="145"/>
    </location>
</feature>
<dbReference type="Pfam" id="PF00847">
    <property type="entry name" value="AP2"/>
    <property type="match status" value="1"/>
</dbReference>
<dbReference type="SMART" id="SM00380">
    <property type="entry name" value="AP2"/>
    <property type="match status" value="1"/>
</dbReference>
<proteinExistence type="inferred from homology"/>
<dbReference type="Pfam" id="PF09713">
    <property type="entry name" value="A_thal_3526"/>
    <property type="match status" value="1"/>
</dbReference>
<comment type="caution">
    <text evidence="9">The sequence shown here is derived from an EMBL/GenBank/DDBJ whole genome shotgun (WGS) entry which is preliminary data.</text>
</comment>
<evidence type="ECO:0000256" key="6">
    <source>
        <dbReference type="ARBA" id="ARBA00024343"/>
    </source>
</evidence>
<dbReference type="GO" id="GO:0005634">
    <property type="term" value="C:nucleus"/>
    <property type="evidence" value="ECO:0007669"/>
    <property type="project" value="UniProtKB-SubCell"/>
</dbReference>
<sequence>MELHFHSSSSTNNNNINTMYNKPTNRSPTKRKFVGVRQRPSGKWVAEIKNTTQKIRMWLGTFDTPEEAALAYDEAACLLRGSNTRTNFLNTVPCNPALSLKIKNLLNQKRSQNKALITPPTSDQERNNNAVASNSSSGSSSSSINQTEGSLVFNPSEDVYKPGFIHFAPQSYGEGAVEDAPFPDFERMKVERQISASLYAMNGISEYWDAINDSNDAFWDIQTLSHMRKENIIEIIARGYTMEPDFIQMLFAELENGNQEFFKEYNKRLAAISQIKRFNSLLLRQAELMGYNNPTGSGRPELMHQRNEVQQGPSAEMELMHRQNERSLSQLAGLIHPQNGFHPNSNLALEARTVHQSNGFQQRSNASQPVQRMHQPLPNGFQLPAHQLNEIHPRSNATQEKLLMQFNNKLQQCANASQQVQLMPLPRPQFNVSQPVEFMHQHDGLHPRSNNVTQLEQRMNQHNGLQFLPIHTQHAPQQMQRDNGLLHHSSVPQPAELMHRYNELQQHPSAALHAQQLMQRGNELYHHSNGFEQTPQQLLHRGNELYRHSNGFEQTPQQGIQPDNNELHHHPTAALHAQQLMQRGNELYRHSNGFEQTPQQLMQQGNELYRHSNGFEQAPQQGIQPNNNELHHQ</sequence>
<evidence type="ECO:0000313" key="9">
    <source>
        <dbReference type="EMBL" id="KAG6417172.1"/>
    </source>
</evidence>
<dbReference type="InterPro" id="IPR016177">
    <property type="entry name" value="DNA-bd_dom_sf"/>
</dbReference>
<dbReference type="InterPro" id="IPR006476">
    <property type="entry name" value="CHP01589_pln"/>
</dbReference>
<dbReference type="CDD" id="cd00018">
    <property type="entry name" value="AP2"/>
    <property type="match status" value="1"/>
</dbReference>
<dbReference type="SUPFAM" id="SSF54171">
    <property type="entry name" value="DNA-binding domain"/>
    <property type="match status" value="1"/>
</dbReference>
<gene>
    <name evidence="9" type="ORF">SASPL_119323</name>
</gene>
<dbReference type="PANTHER" id="PTHR31194">
    <property type="entry name" value="SHN SHINE , DNA BINDING / TRANSCRIPTION FACTOR"/>
    <property type="match status" value="1"/>
</dbReference>
<feature type="region of interest" description="Disordered" evidence="7">
    <location>
        <begin position="1"/>
        <end position="28"/>
    </location>
</feature>
<dbReference type="EMBL" id="PNBA02000007">
    <property type="protein sequence ID" value="KAG6417172.1"/>
    <property type="molecule type" value="Genomic_DNA"/>
</dbReference>
<dbReference type="PROSITE" id="PS51032">
    <property type="entry name" value="AP2_ERF"/>
    <property type="match status" value="1"/>
</dbReference>
<keyword evidence="10" id="KW-1185">Reference proteome</keyword>
<evidence type="ECO:0000313" key="10">
    <source>
        <dbReference type="Proteomes" id="UP000298416"/>
    </source>
</evidence>
<evidence type="ECO:0000256" key="3">
    <source>
        <dbReference type="ARBA" id="ARBA00023125"/>
    </source>
</evidence>
<dbReference type="GO" id="GO:0003677">
    <property type="term" value="F:DNA binding"/>
    <property type="evidence" value="ECO:0007669"/>
    <property type="project" value="UniProtKB-KW"/>
</dbReference>
<accession>A0A8X8XQV2</accession>
<evidence type="ECO:0000256" key="7">
    <source>
        <dbReference type="SAM" id="MobiDB-lite"/>
    </source>
</evidence>
<dbReference type="GO" id="GO:0003700">
    <property type="term" value="F:DNA-binding transcription factor activity"/>
    <property type="evidence" value="ECO:0007669"/>
    <property type="project" value="InterPro"/>
</dbReference>
<feature type="region of interest" description="Disordered" evidence="7">
    <location>
        <begin position="116"/>
        <end position="148"/>
    </location>
</feature>
<protein>
    <recommendedName>
        <fullName evidence="8">AP2/ERF domain-containing protein</fullName>
    </recommendedName>
</protein>
<evidence type="ECO:0000256" key="5">
    <source>
        <dbReference type="ARBA" id="ARBA00023242"/>
    </source>
</evidence>
<dbReference type="InterPro" id="IPR050913">
    <property type="entry name" value="AP2/ERF_ERF"/>
</dbReference>
<reference evidence="9" key="1">
    <citation type="submission" date="2018-01" db="EMBL/GenBank/DDBJ databases">
        <authorList>
            <person name="Mao J.F."/>
        </authorList>
    </citation>
    <scope>NUCLEOTIDE SEQUENCE</scope>
    <source>
        <strain evidence="9">Huo1</strain>
        <tissue evidence="9">Leaf</tissue>
    </source>
</reference>
<feature type="domain" description="AP2/ERF" evidence="8">
    <location>
        <begin position="32"/>
        <end position="89"/>
    </location>
</feature>
<dbReference type="Gene3D" id="3.30.730.10">
    <property type="entry name" value="AP2/ERF domain"/>
    <property type="match status" value="1"/>
</dbReference>
<dbReference type="PRINTS" id="PR00367">
    <property type="entry name" value="ETHRSPELEMNT"/>
</dbReference>
<keyword evidence="4" id="KW-0804">Transcription</keyword>
<reference evidence="9" key="2">
    <citation type="submission" date="2020-08" db="EMBL/GenBank/DDBJ databases">
        <title>Plant Genome Project.</title>
        <authorList>
            <person name="Zhang R.-G."/>
        </authorList>
    </citation>
    <scope>NUCLEOTIDE SEQUENCE</scope>
    <source>
        <strain evidence="9">Huo1</strain>
        <tissue evidence="9">Leaf</tissue>
    </source>
</reference>
<dbReference type="PANTHER" id="PTHR31194:SF90">
    <property type="entry name" value="ETHYLENE-RESPONSIVE TRANSCRIPTION FACTOR RAP2-11"/>
    <property type="match status" value="1"/>
</dbReference>
<keyword evidence="2" id="KW-0805">Transcription regulation</keyword>
<keyword evidence="5" id="KW-0539">Nucleus</keyword>
<comment type="subcellular location">
    <subcellularLocation>
        <location evidence="1">Nucleus</location>
    </subcellularLocation>
</comment>
<dbReference type="FunFam" id="3.30.730.10:FF:000005">
    <property type="entry name" value="ethylene-responsive transcription factor RAP2-11"/>
    <property type="match status" value="1"/>
</dbReference>
<evidence type="ECO:0000256" key="4">
    <source>
        <dbReference type="ARBA" id="ARBA00023163"/>
    </source>
</evidence>
<organism evidence="9">
    <name type="scientific">Salvia splendens</name>
    <name type="common">Scarlet sage</name>
    <dbReference type="NCBI Taxonomy" id="180675"/>
    <lineage>
        <taxon>Eukaryota</taxon>
        <taxon>Viridiplantae</taxon>
        <taxon>Streptophyta</taxon>
        <taxon>Embryophyta</taxon>
        <taxon>Tracheophyta</taxon>
        <taxon>Spermatophyta</taxon>
        <taxon>Magnoliopsida</taxon>
        <taxon>eudicotyledons</taxon>
        <taxon>Gunneridae</taxon>
        <taxon>Pentapetalae</taxon>
        <taxon>asterids</taxon>
        <taxon>lamiids</taxon>
        <taxon>Lamiales</taxon>
        <taxon>Lamiaceae</taxon>
        <taxon>Nepetoideae</taxon>
        <taxon>Mentheae</taxon>
        <taxon>Salviinae</taxon>
        <taxon>Salvia</taxon>
        <taxon>Salvia subgen. Calosphace</taxon>
        <taxon>core Calosphace</taxon>
    </lineage>
</organism>
<dbReference type="InterPro" id="IPR036955">
    <property type="entry name" value="AP2/ERF_dom_sf"/>
</dbReference>
<name>A0A8X8XQV2_SALSN</name>
<dbReference type="AlphaFoldDB" id="A0A8X8XQV2"/>
<evidence type="ECO:0000256" key="1">
    <source>
        <dbReference type="ARBA" id="ARBA00004123"/>
    </source>
</evidence>
<comment type="similarity">
    <text evidence="6">Belongs to the AP2/ERF transcription factor family. ERF subfamily.</text>
</comment>
<dbReference type="Proteomes" id="UP000298416">
    <property type="component" value="Unassembled WGS sequence"/>
</dbReference>
<evidence type="ECO:0000259" key="8">
    <source>
        <dbReference type="PROSITE" id="PS51032"/>
    </source>
</evidence>
<evidence type="ECO:0000256" key="2">
    <source>
        <dbReference type="ARBA" id="ARBA00023015"/>
    </source>
</evidence>
<dbReference type="InterPro" id="IPR001471">
    <property type="entry name" value="AP2/ERF_dom"/>
</dbReference>
<feature type="compositionally biased region" description="Low complexity" evidence="7">
    <location>
        <begin position="7"/>
        <end position="25"/>
    </location>
</feature>
<keyword evidence="3" id="KW-0238">DNA-binding</keyword>